<reference evidence="11 12" key="1">
    <citation type="journal article" date="2019" name="J. Ind. Microbiol. Biotechnol.">
        <title>Paenibacillus amylolyticus 27C64 has a diverse set of carbohydrate-active enzymes and complete pectin deconstruction system.</title>
        <authorList>
            <person name="Keggi C."/>
            <person name="Doran-Peterson J."/>
        </authorList>
    </citation>
    <scope>NUCLEOTIDE SEQUENCE [LARGE SCALE GENOMIC DNA]</scope>
    <source>
        <strain evidence="11 12">27C64</strain>
    </source>
</reference>
<dbReference type="SUPFAM" id="SSF53155">
    <property type="entry name" value="Methylated DNA-protein cysteine methyltransferase domain"/>
    <property type="match status" value="1"/>
</dbReference>
<dbReference type="EC" id="2.1.1.63" evidence="3"/>
<dbReference type="Pfam" id="PF02870">
    <property type="entry name" value="Methyltransf_1N"/>
    <property type="match status" value="1"/>
</dbReference>
<evidence type="ECO:0000313" key="11">
    <source>
        <dbReference type="EMBL" id="KAA8782970.1"/>
    </source>
</evidence>
<dbReference type="SUPFAM" id="SSF46767">
    <property type="entry name" value="Methylated DNA-protein cysteine methyltransferase, C-terminal domain"/>
    <property type="match status" value="1"/>
</dbReference>
<dbReference type="InterPro" id="IPR014048">
    <property type="entry name" value="MethylDNA_cys_MeTrfase_DNA-bd"/>
</dbReference>
<dbReference type="NCBIfam" id="TIGR00589">
    <property type="entry name" value="ogt"/>
    <property type="match status" value="1"/>
</dbReference>
<dbReference type="GO" id="GO:0006281">
    <property type="term" value="P:DNA repair"/>
    <property type="evidence" value="ECO:0007669"/>
    <property type="project" value="UniProtKB-KW"/>
</dbReference>
<dbReference type="EMBL" id="RIAS01000001">
    <property type="protein sequence ID" value="KAA8782970.1"/>
    <property type="molecule type" value="Genomic_DNA"/>
</dbReference>
<proteinExistence type="inferred from homology"/>
<sequence length="185" mass="20579">MRQKLMYTTMQLHGQPWSLLATEKGLCRVVMPNETIADWQGWISKIAPGVELEENEQALRQTGMMDWLESYFTGEKIAFTEAIPLDLIGTPFQQEVWKALGQVPYGEIRTYGDIAAAIGRPSAVRAVGAANGANPIPVLLPCHRIIGANRKLTGFRGGLKMKRRLLDLERIEGVTDGGHARFNFN</sequence>
<comment type="catalytic activity">
    <reaction evidence="1">
        <text>a 4-O-methyl-thymidine in DNA + L-cysteinyl-[protein] = a thymidine in DNA + S-methyl-L-cysteinyl-[protein]</text>
        <dbReference type="Rhea" id="RHEA:53428"/>
        <dbReference type="Rhea" id="RHEA-COMP:10131"/>
        <dbReference type="Rhea" id="RHEA-COMP:10132"/>
        <dbReference type="Rhea" id="RHEA-COMP:13555"/>
        <dbReference type="Rhea" id="RHEA-COMP:13556"/>
        <dbReference type="ChEBI" id="CHEBI:29950"/>
        <dbReference type="ChEBI" id="CHEBI:82612"/>
        <dbReference type="ChEBI" id="CHEBI:137386"/>
        <dbReference type="ChEBI" id="CHEBI:137387"/>
        <dbReference type="EC" id="2.1.1.63"/>
    </reaction>
</comment>
<comment type="similarity">
    <text evidence="2">Belongs to the MGMT family.</text>
</comment>
<protein>
    <recommendedName>
        <fullName evidence="3">methylated-DNA--[protein]-cysteine S-methyltransferase</fullName>
        <ecNumber evidence="3">2.1.1.63</ecNumber>
    </recommendedName>
</protein>
<keyword evidence="6" id="KW-0227">DNA damage</keyword>
<dbReference type="GO" id="GO:0003908">
    <property type="term" value="F:methylated-DNA-[protein]-cysteine S-methyltransferase activity"/>
    <property type="evidence" value="ECO:0007669"/>
    <property type="project" value="UniProtKB-EC"/>
</dbReference>
<evidence type="ECO:0000256" key="6">
    <source>
        <dbReference type="ARBA" id="ARBA00022763"/>
    </source>
</evidence>
<keyword evidence="7" id="KW-0234">DNA repair</keyword>
<dbReference type="InterPro" id="IPR001497">
    <property type="entry name" value="MethylDNA_cys_MeTrfase_AS"/>
</dbReference>
<dbReference type="InterPro" id="IPR008332">
    <property type="entry name" value="MethylG_MeTrfase_N"/>
</dbReference>
<evidence type="ECO:0000256" key="1">
    <source>
        <dbReference type="ARBA" id="ARBA00001286"/>
    </source>
</evidence>
<evidence type="ECO:0000256" key="3">
    <source>
        <dbReference type="ARBA" id="ARBA00011918"/>
    </source>
</evidence>
<dbReference type="PANTHER" id="PTHR10815:SF5">
    <property type="entry name" value="METHYLATED-DNA--PROTEIN-CYSTEINE METHYLTRANSFERASE"/>
    <property type="match status" value="1"/>
</dbReference>
<dbReference type="Gene3D" id="1.10.10.10">
    <property type="entry name" value="Winged helix-like DNA-binding domain superfamily/Winged helix DNA-binding domain"/>
    <property type="match status" value="1"/>
</dbReference>
<dbReference type="AlphaFoldDB" id="A0A5M9WN14"/>
<dbReference type="PANTHER" id="PTHR10815">
    <property type="entry name" value="METHYLATED-DNA--PROTEIN-CYSTEINE METHYLTRANSFERASE"/>
    <property type="match status" value="1"/>
</dbReference>
<dbReference type="InterPro" id="IPR036388">
    <property type="entry name" value="WH-like_DNA-bd_sf"/>
</dbReference>
<dbReference type="InterPro" id="IPR036631">
    <property type="entry name" value="MGMT_N_sf"/>
</dbReference>
<evidence type="ECO:0000256" key="7">
    <source>
        <dbReference type="ARBA" id="ARBA00023204"/>
    </source>
</evidence>
<evidence type="ECO:0000256" key="5">
    <source>
        <dbReference type="ARBA" id="ARBA00022679"/>
    </source>
</evidence>
<dbReference type="RefSeq" id="WP_123062810.1">
    <property type="nucleotide sequence ID" value="NZ_RIAS01000001.1"/>
</dbReference>
<dbReference type="CDD" id="cd06445">
    <property type="entry name" value="ATase"/>
    <property type="match status" value="1"/>
</dbReference>
<dbReference type="FunFam" id="1.10.10.10:FF:000214">
    <property type="entry name" value="Methylated-DNA--protein-cysteine methyltransferase"/>
    <property type="match status" value="1"/>
</dbReference>
<evidence type="ECO:0000256" key="2">
    <source>
        <dbReference type="ARBA" id="ARBA00008711"/>
    </source>
</evidence>
<feature type="domain" description="Methylated-DNA-[protein]-cysteine S-methyltransferase DNA binding" evidence="9">
    <location>
        <begin position="91"/>
        <end position="170"/>
    </location>
</feature>
<dbReference type="PROSITE" id="PS00374">
    <property type="entry name" value="MGMT"/>
    <property type="match status" value="1"/>
</dbReference>
<comment type="catalytic activity">
    <reaction evidence="8">
        <text>a 6-O-methyl-2'-deoxyguanosine in DNA + L-cysteinyl-[protein] = S-methyl-L-cysteinyl-[protein] + a 2'-deoxyguanosine in DNA</text>
        <dbReference type="Rhea" id="RHEA:24000"/>
        <dbReference type="Rhea" id="RHEA-COMP:10131"/>
        <dbReference type="Rhea" id="RHEA-COMP:10132"/>
        <dbReference type="Rhea" id="RHEA-COMP:11367"/>
        <dbReference type="Rhea" id="RHEA-COMP:11368"/>
        <dbReference type="ChEBI" id="CHEBI:29950"/>
        <dbReference type="ChEBI" id="CHEBI:82612"/>
        <dbReference type="ChEBI" id="CHEBI:85445"/>
        <dbReference type="ChEBI" id="CHEBI:85448"/>
        <dbReference type="EC" id="2.1.1.63"/>
    </reaction>
</comment>
<feature type="domain" description="Methylguanine DNA methyltransferase ribonuclease-like" evidence="10">
    <location>
        <begin position="18"/>
        <end position="86"/>
    </location>
</feature>
<evidence type="ECO:0000259" key="9">
    <source>
        <dbReference type="Pfam" id="PF01035"/>
    </source>
</evidence>
<dbReference type="GO" id="GO:0032259">
    <property type="term" value="P:methylation"/>
    <property type="evidence" value="ECO:0007669"/>
    <property type="project" value="UniProtKB-KW"/>
</dbReference>
<keyword evidence="5 11" id="KW-0808">Transferase</keyword>
<comment type="caution">
    <text evidence="11">The sequence shown here is derived from an EMBL/GenBank/DDBJ whole genome shotgun (WGS) entry which is preliminary data.</text>
</comment>
<evidence type="ECO:0000256" key="4">
    <source>
        <dbReference type="ARBA" id="ARBA00022603"/>
    </source>
</evidence>
<dbReference type="OrthoDB" id="9802228at2"/>
<evidence type="ECO:0000259" key="10">
    <source>
        <dbReference type="Pfam" id="PF02870"/>
    </source>
</evidence>
<dbReference type="InterPro" id="IPR036217">
    <property type="entry name" value="MethylDNA_cys_MeTrfase_DNAb"/>
</dbReference>
<name>A0A5M9WN14_PAEAM</name>
<evidence type="ECO:0000256" key="8">
    <source>
        <dbReference type="ARBA" id="ARBA00049348"/>
    </source>
</evidence>
<dbReference type="Pfam" id="PF01035">
    <property type="entry name" value="DNA_binding_1"/>
    <property type="match status" value="1"/>
</dbReference>
<dbReference type="Proteomes" id="UP000323664">
    <property type="component" value="Unassembled WGS sequence"/>
</dbReference>
<keyword evidence="4 11" id="KW-0489">Methyltransferase</keyword>
<organism evidence="11 12">
    <name type="scientific">Paenibacillus amylolyticus</name>
    <dbReference type="NCBI Taxonomy" id="1451"/>
    <lineage>
        <taxon>Bacteria</taxon>
        <taxon>Bacillati</taxon>
        <taxon>Bacillota</taxon>
        <taxon>Bacilli</taxon>
        <taxon>Bacillales</taxon>
        <taxon>Paenibacillaceae</taxon>
        <taxon>Paenibacillus</taxon>
    </lineage>
</organism>
<accession>A0A5M9WN14</accession>
<evidence type="ECO:0000313" key="12">
    <source>
        <dbReference type="Proteomes" id="UP000323664"/>
    </source>
</evidence>
<gene>
    <name evidence="11" type="ORF">EC604_03805</name>
</gene>